<feature type="signal peptide" evidence="1">
    <location>
        <begin position="1"/>
        <end position="22"/>
    </location>
</feature>
<dbReference type="Pfam" id="PF08811">
    <property type="entry name" value="DUF1800"/>
    <property type="match status" value="1"/>
</dbReference>
<name>A0ABX2EFM8_9BURK</name>
<dbReference type="InterPro" id="IPR014917">
    <property type="entry name" value="DUF1800"/>
</dbReference>
<dbReference type="SUPFAM" id="SSF81296">
    <property type="entry name" value="E set domains"/>
    <property type="match status" value="1"/>
</dbReference>
<feature type="chain" id="PRO_5047505245" evidence="1">
    <location>
        <begin position="23"/>
        <end position="769"/>
    </location>
</feature>
<evidence type="ECO:0000313" key="2">
    <source>
        <dbReference type="EMBL" id="NRF67406.1"/>
    </source>
</evidence>
<evidence type="ECO:0000313" key="3">
    <source>
        <dbReference type="Proteomes" id="UP000737171"/>
    </source>
</evidence>
<organism evidence="2 3">
    <name type="scientific">Pseudaquabacterium terrae</name>
    <dbReference type="NCBI Taxonomy" id="2732868"/>
    <lineage>
        <taxon>Bacteria</taxon>
        <taxon>Pseudomonadati</taxon>
        <taxon>Pseudomonadota</taxon>
        <taxon>Betaproteobacteria</taxon>
        <taxon>Burkholderiales</taxon>
        <taxon>Sphaerotilaceae</taxon>
        <taxon>Pseudaquabacterium</taxon>
    </lineage>
</organism>
<evidence type="ECO:0000256" key="1">
    <source>
        <dbReference type="SAM" id="SignalP"/>
    </source>
</evidence>
<dbReference type="Proteomes" id="UP000737171">
    <property type="component" value="Unassembled WGS sequence"/>
</dbReference>
<dbReference type="InterPro" id="IPR014756">
    <property type="entry name" value="Ig_E-set"/>
</dbReference>
<keyword evidence="1" id="KW-0732">Signal</keyword>
<proteinExistence type="predicted"/>
<sequence>MNIFRPLLRLLLLLLACSSAVAQTITVYGVGHIEINATRQLTANVPMTPNTVTWSVNGVVGGDMVYGTVSPSGLYRAPAAVPSANAVKVRATSTAYPTRYGEVTLTVSRMKPRLTSTMPANVAVGAFTLNLSGEYFTPDLIAKFDNLLVKTTFVSSTALQVSGTATSAQVGRSVPLLVAQVGHGARSSDTLLVPVTGTAPPPPPVTVAVAPTSVTLAPLATQTFTANVSGSSNTAVSWSVNGIAGGNATFGTVSAAGLYTAPAVVPSPAAVTVRATSAASASAFAQATVTVVAGSGGGTADLAAARLLEQAAFGPSPAALARVKQIGVDAWLNEQFAMPETAIPVPASDNRAAQSHYLNRLSAAPDQLRQRVAYALSQVIVVSINKNNYPDQIVPYLQILSRNAFGNYRTLLGEITVSPQMGKYLDLARSTKPSAGGAANENYARELLQLFTLGLVRLNPDGSAQMGGNGMPLPTYTQDEVQQLARALTGWVYVNNEWENFSGPMIPREVNHDTQAKNFLGCGLAAGQTTQQDTHAALDCIFAHPNVGPFIATRLIRSLVTSNPSPAYVQRITGVFNNNGSGVRGDLRATVRAILLDAEARNDAALPTSGRLKDPIFHILSIARALGGSISATNQQAWSFSRTGQTPLAPPSVFGFYSPMFRVPQSALYGPEFQIYSPTEAVLRGNFIWQILSNPGGDFPVDIQRFVNLGGNVNGLIDACDQTFLYGRMPAAMKQSISAAVTAQQGDNRTKALTALYLTLLSGQHAIQY</sequence>
<protein>
    <submittedName>
        <fullName evidence="2">DUF1800 domain-containing protein</fullName>
    </submittedName>
</protein>
<reference evidence="2 3" key="1">
    <citation type="submission" date="2020-05" db="EMBL/GenBank/DDBJ databases">
        <title>Aquincola sp. isolate from soil.</title>
        <authorList>
            <person name="Han J."/>
            <person name="Kim D.-U."/>
        </authorList>
    </citation>
    <scope>NUCLEOTIDE SEQUENCE [LARGE SCALE GENOMIC DNA]</scope>
    <source>
        <strain evidence="2 3">S2</strain>
    </source>
</reference>
<dbReference type="EMBL" id="JABRWJ010000003">
    <property type="protein sequence ID" value="NRF67406.1"/>
    <property type="molecule type" value="Genomic_DNA"/>
</dbReference>
<accession>A0ABX2EFM8</accession>
<dbReference type="RefSeq" id="WP_173122521.1">
    <property type="nucleotide sequence ID" value="NZ_JABRWJ010000003.1"/>
</dbReference>
<keyword evidence="3" id="KW-1185">Reference proteome</keyword>
<dbReference type="PANTHER" id="PTHR43737">
    <property type="entry name" value="BLL7424 PROTEIN"/>
    <property type="match status" value="1"/>
</dbReference>
<comment type="caution">
    <text evidence="2">The sequence shown here is derived from an EMBL/GenBank/DDBJ whole genome shotgun (WGS) entry which is preliminary data.</text>
</comment>
<dbReference type="PANTHER" id="PTHR43737:SF1">
    <property type="entry name" value="DUF1501 DOMAIN-CONTAINING PROTEIN"/>
    <property type="match status" value="1"/>
</dbReference>
<gene>
    <name evidence="2" type="ORF">HLB44_10455</name>
</gene>